<evidence type="ECO:0000256" key="2">
    <source>
        <dbReference type="ARBA" id="ARBA00008140"/>
    </source>
</evidence>
<evidence type="ECO:0000256" key="1">
    <source>
        <dbReference type="ARBA" id="ARBA00004167"/>
    </source>
</evidence>
<evidence type="ECO:0000256" key="4">
    <source>
        <dbReference type="ARBA" id="ARBA00022729"/>
    </source>
</evidence>
<organism evidence="8 9">
    <name type="scientific">Camellia sinensis var. sinensis</name>
    <name type="common">China tea</name>
    <dbReference type="NCBI Taxonomy" id="542762"/>
    <lineage>
        <taxon>Eukaryota</taxon>
        <taxon>Viridiplantae</taxon>
        <taxon>Streptophyta</taxon>
        <taxon>Embryophyta</taxon>
        <taxon>Tracheophyta</taxon>
        <taxon>Spermatophyta</taxon>
        <taxon>Magnoliopsida</taxon>
        <taxon>eudicotyledons</taxon>
        <taxon>Gunneridae</taxon>
        <taxon>Pentapetalae</taxon>
        <taxon>asterids</taxon>
        <taxon>Ericales</taxon>
        <taxon>Theaceae</taxon>
        <taxon>Camellia</taxon>
    </lineage>
</organism>
<dbReference type="GO" id="GO:0016020">
    <property type="term" value="C:membrane"/>
    <property type="evidence" value="ECO:0007669"/>
    <property type="project" value="UniProtKB-SubCell"/>
</dbReference>
<dbReference type="PANTHER" id="PTHR12378:SF10">
    <property type="entry name" value="OS04G0548000 PROTEIN"/>
    <property type="match status" value="1"/>
</dbReference>
<dbReference type="InterPro" id="IPR008580">
    <property type="entry name" value="PPPDE_dom"/>
</dbReference>
<proteinExistence type="inferred from homology"/>
<evidence type="ECO:0000256" key="6">
    <source>
        <dbReference type="SAM" id="Phobius"/>
    </source>
</evidence>
<keyword evidence="9" id="KW-1185">Reference proteome</keyword>
<evidence type="ECO:0000256" key="5">
    <source>
        <dbReference type="ARBA" id="ARBA00022801"/>
    </source>
</evidence>
<reference evidence="8 9" key="1">
    <citation type="journal article" date="2018" name="Proc. Natl. Acad. Sci. U.S.A.">
        <title>Draft genome sequence of Camellia sinensis var. sinensis provides insights into the evolution of the tea genome and tea quality.</title>
        <authorList>
            <person name="Wei C."/>
            <person name="Yang H."/>
            <person name="Wang S."/>
            <person name="Zhao J."/>
            <person name="Liu C."/>
            <person name="Gao L."/>
            <person name="Xia E."/>
            <person name="Lu Y."/>
            <person name="Tai Y."/>
            <person name="She G."/>
            <person name="Sun J."/>
            <person name="Cao H."/>
            <person name="Tong W."/>
            <person name="Gao Q."/>
            <person name="Li Y."/>
            <person name="Deng W."/>
            <person name="Jiang X."/>
            <person name="Wang W."/>
            <person name="Chen Q."/>
            <person name="Zhang S."/>
            <person name="Li H."/>
            <person name="Wu J."/>
            <person name="Wang P."/>
            <person name="Li P."/>
            <person name="Shi C."/>
            <person name="Zheng F."/>
            <person name="Jian J."/>
            <person name="Huang B."/>
            <person name="Shan D."/>
            <person name="Shi M."/>
            <person name="Fang C."/>
            <person name="Yue Y."/>
            <person name="Li F."/>
            <person name="Li D."/>
            <person name="Wei S."/>
            <person name="Han B."/>
            <person name="Jiang C."/>
            <person name="Yin Y."/>
            <person name="Xia T."/>
            <person name="Zhang Z."/>
            <person name="Bennetzen J.L."/>
            <person name="Zhao S."/>
            <person name="Wan X."/>
        </authorList>
    </citation>
    <scope>NUCLEOTIDE SEQUENCE [LARGE SCALE GENOMIC DNA]</scope>
    <source>
        <strain evidence="9">cv. Shuchazao</strain>
        <tissue evidence="8">Leaf</tissue>
    </source>
</reference>
<dbReference type="EMBL" id="SDRB02005076">
    <property type="protein sequence ID" value="THG14827.1"/>
    <property type="molecule type" value="Genomic_DNA"/>
</dbReference>
<keyword evidence="6" id="KW-0472">Membrane</keyword>
<dbReference type="AlphaFoldDB" id="A0A4V3WP29"/>
<feature type="transmembrane region" description="Helical" evidence="6">
    <location>
        <begin position="432"/>
        <end position="452"/>
    </location>
</feature>
<dbReference type="Pfam" id="PF05903">
    <property type="entry name" value="Peptidase_C97"/>
    <property type="match status" value="1"/>
</dbReference>
<dbReference type="Gene3D" id="3.90.1720.30">
    <property type="entry name" value="PPPDE domains"/>
    <property type="match status" value="1"/>
</dbReference>
<dbReference type="PANTHER" id="PTHR12378">
    <property type="entry name" value="DESUMOYLATING ISOPEPTIDASE"/>
    <property type="match status" value="1"/>
</dbReference>
<evidence type="ECO:0000256" key="3">
    <source>
        <dbReference type="ARBA" id="ARBA00022670"/>
    </source>
</evidence>
<keyword evidence="3" id="KW-0645">Protease</keyword>
<dbReference type="GO" id="GO:0006508">
    <property type="term" value="P:proteolysis"/>
    <property type="evidence" value="ECO:0007669"/>
    <property type="project" value="UniProtKB-KW"/>
</dbReference>
<name>A0A4V3WP29_CAMSN</name>
<protein>
    <recommendedName>
        <fullName evidence="7">PPPDE domain-containing protein</fullName>
    </recommendedName>
</protein>
<evidence type="ECO:0000313" key="9">
    <source>
        <dbReference type="Proteomes" id="UP000306102"/>
    </source>
</evidence>
<dbReference type="InterPro" id="IPR042266">
    <property type="entry name" value="PPPDE_sf"/>
</dbReference>
<keyword evidence="5" id="KW-0378">Hydrolase</keyword>
<dbReference type="PROSITE" id="PS51858">
    <property type="entry name" value="PPPDE"/>
    <property type="match status" value="1"/>
</dbReference>
<dbReference type="Pfam" id="PF13947">
    <property type="entry name" value="GUB_WAK_bind"/>
    <property type="match status" value="1"/>
</dbReference>
<keyword evidence="6" id="KW-1133">Transmembrane helix</keyword>
<feature type="transmembrane region" description="Helical" evidence="6">
    <location>
        <begin position="220"/>
        <end position="241"/>
    </location>
</feature>
<evidence type="ECO:0000313" key="8">
    <source>
        <dbReference type="EMBL" id="THG14827.1"/>
    </source>
</evidence>
<dbReference type="STRING" id="542762.A0A4V3WP29"/>
<keyword evidence="4" id="KW-0732">Signal</keyword>
<comment type="caution">
    <text evidence="8">The sequence shown here is derived from an EMBL/GenBank/DDBJ whole genome shotgun (WGS) entry which is preliminary data.</text>
</comment>
<comment type="similarity">
    <text evidence="2">Belongs to the DeSI family.</text>
</comment>
<dbReference type="GO" id="GO:0016579">
    <property type="term" value="P:protein deubiquitination"/>
    <property type="evidence" value="ECO:0007669"/>
    <property type="project" value="TreeGrafter"/>
</dbReference>
<dbReference type="SMART" id="SM01179">
    <property type="entry name" value="DUF862"/>
    <property type="match status" value="1"/>
</dbReference>
<comment type="subcellular location">
    <subcellularLocation>
        <location evidence="1">Membrane</location>
        <topology evidence="1">Single-pass membrane protein</topology>
    </subcellularLocation>
</comment>
<dbReference type="Proteomes" id="UP000306102">
    <property type="component" value="Unassembled WGS sequence"/>
</dbReference>
<dbReference type="InterPro" id="IPR025287">
    <property type="entry name" value="WAK_GUB"/>
</dbReference>
<dbReference type="GO" id="GO:0101005">
    <property type="term" value="F:deubiquitinase activity"/>
    <property type="evidence" value="ECO:0007669"/>
    <property type="project" value="TreeGrafter"/>
</dbReference>
<keyword evidence="6" id="KW-0812">Transmembrane</keyword>
<feature type="domain" description="PPPDE" evidence="7">
    <location>
        <begin position="20"/>
        <end position="157"/>
    </location>
</feature>
<evidence type="ECO:0000259" key="7">
    <source>
        <dbReference type="PROSITE" id="PS51858"/>
    </source>
</evidence>
<dbReference type="GO" id="GO:0030247">
    <property type="term" value="F:polysaccharide binding"/>
    <property type="evidence" value="ECO:0007669"/>
    <property type="project" value="InterPro"/>
</dbReference>
<sequence length="522" mass="58787">MRLFSSASSSLSKEQRNNRALLYLNVYDLTPMNNYLYWFGLGIFHSGIEVHGLEYGYGAHEYPTSGVFEVEPRSCPGFIFRRSVLLGSTDMSCSEFRSFMEHLSGKYHGDTYHLIAKNCNHFTAEVCMRLTGKPIPGWVNRLARLGSFCNCLLPENIQLTAVRHLPDHPSYPDDGSDSVGSLETAESEEEELDHHLLTVTNGDVAFVKEKPLRLAREINLLMEVFFFFFFFFTILFSSIFIDTEANCPAVKCSHDGPEILFPFSVQGLQPLDCSYPGFELICRENTTTIHFPSYGDLVVKSISYDNKKLSLLDPKNCVHEVFLNLNLSLTPFQYYYVVKNYTYLNCSSLLSPSFVQVPCLSGPRHHVYVVESFETVPVSCKPVRTISIPFSYSPYLSDNSFGLGFTWDFPGMGGGCRESWVVRCFNLARGKVSSILIFIFMVATLIGVKIYCSKNAWVEKLFMHYEILKKAKHSGANVKEVSNQITTSGYGNCGSDFKGMLPNEDCVCIIETTGIDGKVSMK</sequence>
<gene>
    <name evidence="8" type="ORF">TEA_018682</name>
</gene>
<accession>A0A4V3WP29</accession>